<feature type="region of interest" description="Disordered" evidence="1">
    <location>
        <begin position="1"/>
        <end position="21"/>
    </location>
</feature>
<protein>
    <submittedName>
        <fullName evidence="2">Uncharacterized protein</fullName>
    </submittedName>
</protein>
<organism evidence="2 3">
    <name type="scientific">Caerostris extrusa</name>
    <name type="common">Bark spider</name>
    <name type="synonym">Caerostris bankana</name>
    <dbReference type="NCBI Taxonomy" id="172846"/>
    <lineage>
        <taxon>Eukaryota</taxon>
        <taxon>Metazoa</taxon>
        <taxon>Ecdysozoa</taxon>
        <taxon>Arthropoda</taxon>
        <taxon>Chelicerata</taxon>
        <taxon>Arachnida</taxon>
        <taxon>Araneae</taxon>
        <taxon>Araneomorphae</taxon>
        <taxon>Entelegynae</taxon>
        <taxon>Araneoidea</taxon>
        <taxon>Araneidae</taxon>
        <taxon>Caerostris</taxon>
    </lineage>
</organism>
<accession>A0AAV4SKQ9</accession>
<evidence type="ECO:0000313" key="3">
    <source>
        <dbReference type="Proteomes" id="UP001054945"/>
    </source>
</evidence>
<keyword evidence="3" id="KW-1185">Reference proteome</keyword>
<sequence>MGRRKTVRELLQERKQTLSKQTNNKIRREIRVLRPILKLPVNTFCQSTTTPTITNVSKLNEASSSTNSTTNILVKDQTSCFYHHLQRLLKKIR</sequence>
<feature type="compositionally biased region" description="Basic and acidic residues" evidence="1">
    <location>
        <begin position="7"/>
        <end position="16"/>
    </location>
</feature>
<dbReference type="EMBL" id="BPLR01009845">
    <property type="protein sequence ID" value="GIY34993.1"/>
    <property type="molecule type" value="Genomic_DNA"/>
</dbReference>
<dbReference type="AlphaFoldDB" id="A0AAV4SKQ9"/>
<proteinExistence type="predicted"/>
<reference evidence="2 3" key="1">
    <citation type="submission" date="2021-06" db="EMBL/GenBank/DDBJ databases">
        <title>Caerostris extrusa draft genome.</title>
        <authorList>
            <person name="Kono N."/>
            <person name="Arakawa K."/>
        </authorList>
    </citation>
    <scope>NUCLEOTIDE SEQUENCE [LARGE SCALE GENOMIC DNA]</scope>
</reference>
<gene>
    <name evidence="2" type="ORF">CEXT_749811</name>
</gene>
<evidence type="ECO:0000313" key="2">
    <source>
        <dbReference type="EMBL" id="GIY34993.1"/>
    </source>
</evidence>
<comment type="caution">
    <text evidence="2">The sequence shown here is derived from an EMBL/GenBank/DDBJ whole genome shotgun (WGS) entry which is preliminary data.</text>
</comment>
<evidence type="ECO:0000256" key="1">
    <source>
        <dbReference type="SAM" id="MobiDB-lite"/>
    </source>
</evidence>
<dbReference type="Proteomes" id="UP001054945">
    <property type="component" value="Unassembled WGS sequence"/>
</dbReference>
<name>A0AAV4SKQ9_CAEEX</name>